<dbReference type="OrthoDB" id="5442820at2"/>
<feature type="signal peptide" evidence="2">
    <location>
        <begin position="1"/>
        <end position="23"/>
    </location>
</feature>
<reference evidence="3 4" key="1">
    <citation type="submission" date="2018-04" db="EMBL/GenBank/DDBJ databases">
        <title>Genomic Encyclopedia of Archaeal and Bacterial Type Strains, Phase II (KMG-II): from individual species to whole genera.</title>
        <authorList>
            <person name="Goeker M."/>
        </authorList>
    </citation>
    <scope>NUCLEOTIDE SEQUENCE [LARGE SCALE GENOMIC DNA]</scope>
    <source>
        <strain evidence="3 4">DSM 29329</strain>
    </source>
</reference>
<evidence type="ECO:0000256" key="1">
    <source>
        <dbReference type="SAM" id="MobiDB-lite"/>
    </source>
</evidence>
<dbReference type="AlphaFoldDB" id="A0A2T6B3S0"/>
<dbReference type="RefSeq" id="WP_107974939.1">
    <property type="nucleotide sequence ID" value="NZ_BMEZ01000004.1"/>
</dbReference>
<dbReference type="Proteomes" id="UP000244069">
    <property type="component" value="Unassembled WGS sequence"/>
</dbReference>
<dbReference type="EMBL" id="QBKN01000004">
    <property type="protein sequence ID" value="PTX50727.1"/>
    <property type="molecule type" value="Genomic_DNA"/>
</dbReference>
<feature type="compositionally biased region" description="Low complexity" evidence="1">
    <location>
        <begin position="192"/>
        <end position="210"/>
    </location>
</feature>
<name>A0A2T6B3S0_9RHOB</name>
<accession>A0A2T6B3S0</accession>
<evidence type="ECO:0000256" key="2">
    <source>
        <dbReference type="SAM" id="SignalP"/>
    </source>
</evidence>
<feature type="chain" id="PRO_5015662567" evidence="2">
    <location>
        <begin position="24"/>
        <end position="487"/>
    </location>
</feature>
<protein>
    <submittedName>
        <fullName evidence="3">Uncharacterized protein</fullName>
    </submittedName>
</protein>
<proteinExistence type="predicted"/>
<evidence type="ECO:0000313" key="3">
    <source>
        <dbReference type="EMBL" id="PTX50727.1"/>
    </source>
</evidence>
<organism evidence="3 4">
    <name type="scientific">Allosediminivita pacifica</name>
    <dbReference type="NCBI Taxonomy" id="1267769"/>
    <lineage>
        <taxon>Bacteria</taxon>
        <taxon>Pseudomonadati</taxon>
        <taxon>Pseudomonadota</taxon>
        <taxon>Alphaproteobacteria</taxon>
        <taxon>Rhodobacterales</taxon>
        <taxon>Paracoccaceae</taxon>
        <taxon>Allosediminivita</taxon>
    </lineage>
</organism>
<gene>
    <name evidence="3" type="ORF">C8N44_10482</name>
</gene>
<feature type="region of interest" description="Disordered" evidence="1">
    <location>
        <begin position="175"/>
        <end position="262"/>
    </location>
</feature>
<keyword evidence="2" id="KW-0732">Signal</keyword>
<evidence type="ECO:0000313" key="4">
    <source>
        <dbReference type="Proteomes" id="UP000244069"/>
    </source>
</evidence>
<feature type="compositionally biased region" description="Pro residues" evidence="1">
    <location>
        <begin position="179"/>
        <end position="191"/>
    </location>
</feature>
<sequence length="487" mass="51273">MQGLRRTICLGMTACLGATGASAARSDPWLEVPGLPPGLLLAQAVEPAPVPDWRQQAPGAGFVDTADPAVPGAEELLEDTPNVFAWSRYQSGTVGGWSYRLFPDGSALVLPDDPRAAAAFILKCTSGEACQISDGESVVETVPATGAPRPDLPDPIDGRSLARYLAEWILAGTGTPPVAEVPPPPPAPPEAAPAETAEAEPPAPEAPVAEDVTETRTAADCVAPDPTYPDACASRSPRPAQTARAPAPGPAAVAEATEDDRPTLAERYDLSCSVSSGATLRYSDHDDQRTRYGKLRVSLGCGARLGERISLRVSLVHYPVPGQQAPWDPDFTYALSYRVTDSLSLSYSSYTARFSGEDADVVSSLIDGSLRAALRLPPVSLPLGEGREMSCTLGIALPDPREGSATLGCAAPVTDKLRVGLTAYAYAAGEQESWNPDFTYTASYQINDRVQVSYANYGGNRWPWNPSEDGGQGPLGGSLSLSYRLSF</sequence>
<comment type="caution">
    <text evidence="3">The sequence shown here is derived from an EMBL/GenBank/DDBJ whole genome shotgun (WGS) entry which is preliminary data.</text>
</comment>
<feature type="compositionally biased region" description="Low complexity" evidence="1">
    <location>
        <begin position="233"/>
        <end position="255"/>
    </location>
</feature>
<keyword evidence="4" id="KW-1185">Reference proteome</keyword>